<evidence type="ECO:0000256" key="1">
    <source>
        <dbReference type="ARBA" id="ARBA00022574"/>
    </source>
</evidence>
<name>A0A0C3P2L0_PISTI</name>
<reference evidence="4 5" key="1">
    <citation type="submission" date="2014-04" db="EMBL/GenBank/DDBJ databases">
        <authorList>
            <consortium name="DOE Joint Genome Institute"/>
            <person name="Kuo A."/>
            <person name="Kohler A."/>
            <person name="Costa M.D."/>
            <person name="Nagy L.G."/>
            <person name="Floudas D."/>
            <person name="Copeland A."/>
            <person name="Barry K.W."/>
            <person name="Cichocki N."/>
            <person name="Veneault-Fourrey C."/>
            <person name="LaButti K."/>
            <person name="Lindquist E.A."/>
            <person name="Lipzen A."/>
            <person name="Lundell T."/>
            <person name="Morin E."/>
            <person name="Murat C."/>
            <person name="Sun H."/>
            <person name="Tunlid A."/>
            <person name="Henrissat B."/>
            <person name="Grigoriev I.V."/>
            <person name="Hibbett D.S."/>
            <person name="Martin F."/>
            <person name="Nordberg H.P."/>
            <person name="Cantor M.N."/>
            <person name="Hua S.X."/>
        </authorList>
    </citation>
    <scope>NUCLEOTIDE SEQUENCE [LARGE SCALE GENOMIC DNA]</scope>
    <source>
        <strain evidence="4 5">Marx 270</strain>
    </source>
</reference>
<dbReference type="AlphaFoldDB" id="A0A0C3P2L0"/>
<evidence type="ECO:0000313" key="5">
    <source>
        <dbReference type="Proteomes" id="UP000054217"/>
    </source>
</evidence>
<dbReference type="InterPro" id="IPR001680">
    <property type="entry name" value="WD40_rpt"/>
</dbReference>
<accession>A0A0C3P2L0</accession>
<feature type="repeat" description="WD" evidence="3">
    <location>
        <begin position="1"/>
        <end position="31"/>
    </location>
</feature>
<keyword evidence="2" id="KW-0677">Repeat</keyword>
<organism evidence="4 5">
    <name type="scientific">Pisolithus tinctorius Marx 270</name>
    <dbReference type="NCBI Taxonomy" id="870435"/>
    <lineage>
        <taxon>Eukaryota</taxon>
        <taxon>Fungi</taxon>
        <taxon>Dikarya</taxon>
        <taxon>Basidiomycota</taxon>
        <taxon>Agaricomycotina</taxon>
        <taxon>Agaricomycetes</taxon>
        <taxon>Agaricomycetidae</taxon>
        <taxon>Boletales</taxon>
        <taxon>Sclerodermatineae</taxon>
        <taxon>Pisolithaceae</taxon>
        <taxon>Pisolithus</taxon>
    </lineage>
</organism>
<dbReference type="PROSITE" id="PS50082">
    <property type="entry name" value="WD_REPEATS_2"/>
    <property type="match status" value="1"/>
</dbReference>
<dbReference type="Proteomes" id="UP000054217">
    <property type="component" value="Unassembled WGS sequence"/>
</dbReference>
<dbReference type="Gene3D" id="2.130.10.10">
    <property type="entry name" value="YVTN repeat-like/Quinoprotein amine dehydrogenase"/>
    <property type="match status" value="1"/>
</dbReference>
<evidence type="ECO:0000256" key="2">
    <source>
        <dbReference type="ARBA" id="ARBA00022737"/>
    </source>
</evidence>
<dbReference type="InterPro" id="IPR015943">
    <property type="entry name" value="WD40/YVTN_repeat-like_dom_sf"/>
</dbReference>
<dbReference type="PROSITE" id="PS50294">
    <property type="entry name" value="WD_REPEATS_REGION"/>
    <property type="match status" value="1"/>
</dbReference>
<reference evidence="5" key="2">
    <citation type="submission" date="2015-01" db="EMBL/GenBank/DDBJ databases">
        <title>Evolutionary Origins and Diversification of the Mycorrhizal Mutualists.</title>
        <authorList>
            <consortium name="DOE Joint Genome Institute"/>
            <consortium name="Mycorrhizal Genomics Consortium"/>
            <person name="Kohler A."/>
            <person name="Kuo A."/>
            <person name="Nagy L.G."/>
            <person name="Floudas D."/>
            <person name="Copeland A."/>
            <person name="Barry K.W."/>
            <person name="Cichocki N."/>
            <person name="Veneault-Fourrey C."/>
            <person name="LaButti K."/>
            <person name="Lindquist E.A."/>
            <person name="Lipzen A."/>
            <person name="Lundell T."/>
            <person name="Morin E."/>
            <person name="Murat C."/>
            <person name="Riley R."/>
            <person name="Ohm R."/>
            <person name="Sun H."/>
            <person name="Tunlid A."/>
            <person name="Henrissat B."/>
            <person name="Grigoriev I.V."/>
            <person name="Hibbett D.S."/>
            <person name="Martin F."/>
        </authorList>
    </citation>
    <scope>NUCLEOTIDE SEQUENCE [LARGE SCALE GENOMIC DNA]</scope>
    <source>
        <strain evidence="5">Marx 270</strain>
    </source>
</reference>
<dbReference type="SUPFAM" id="SSF117289">
    <property type="entry name" value="Nucleoporin domain"/>
    <property type="match status" value="1"/>
</dbReference>
<sequence length="156" mass="17085">AFSPDGNRIVSGSGDNTVRVWNASSGIQIISGSDCKNIEISGDGNSIPTMLHVNATQIYGTHPICFSSVSSHASSDTGQLLDDHIYEDISQPVLLHHDGWIRGPQGRLLLWIPTSLQTPFYSMHTKLIIPSGCCVELDLSEMVHGNKWQECFNYIS</sequence>
<dbReference type="EMBL" id="KN831987">
    <property type="protein sequence ID" value="KIO01539.1"/>
    <property type="molecule type" value="Genomic_DNA"/>
</dbReference>
<dbReference type="InParanoid" id="A0A0C3P2L0"/>
<keyword evidence="1 3" id="KW-0853">WD repeat</keyword>
<feature type="non-terminal residue" evidence="4">
    <location>
        <position position="1"/>
    </location>
</feature>
<proteinExistence type="predicted"/>
<dbReference type="InterPro" id="IPR019775">
    <property type="entry name" value="WD40_repeat_CS"/>
</dbReference>
<protein>
    <submittedName>
        <fullName evidence="4">Uncharacterized protein</fullName>
    </submittedName>
</protein>
<dbReference type="PROSITE" id="PS00678">
    <property type="entry name" value="WD_REPEATS_1"/>
    <property type="match status" value="1"/>
</dbReference>
<dbReference type="Pfam" id="PF00400">
    <property type="entry name" value="WD40"/>
    <property type="match status" value="1"/>
</dbReference>
<evidence type="ECO:0000313" key="4">
    <source>
        <dbReference type="EMBL" id="KIO01539.1"/>
    </source>
</evidence>
<evidence type="ECO:0000256" key="3">
    <source>
        <dbReference type="PROSITE-ProRule" id="PRU00221"/>
    </source>
</evidence>
<dbReference type="OrthoDB" id="2615105at2759"/>
<gene>
    <name evidence="4" type="ORF">M404DRAFT_1002965</name>
</gene>
<dbReference type="HOGENOM" id="CLU_000288_57_19_1"/>
<keyword evidence="5" id="KW-1185">Reference proteome</keyword>